<dbReference type="Gene3D" id="3.20.20.80">
    <property type="entry name" value="Glycosidases"/>
    <property type="match status" value="1"/>
</dbReference>
<sequence>MRYGWVWATALLFACRVEAAAVFAHFMVTNSANYTSDDWTKDMELAQDAHIDAFALNMAYGDPTNTEALKAAFSVADSVGFKLFFSFDYAGNGDWPMIDVIHLINQYRVHSSYFLYRGKALVSTFEGPGRAQDWSTIKDSTGCFFIPSWSSLGAKPAGGEDMSTYIDASYVQYLAGRPFIIPVSPWFYTNLPGYKKNWMWRGDHLWHDRWQEVLYLQPEFVQIISWNDYGESHYIGPLYNKAIEAFKIGKAPFNYATHMPHDGWRATLPFWIDLYKTGKAEVTKESLVTWYRLSPAAACGSGGTSGNTALQLQIEFSPAQIAQDRVFFSAILTRFTEVVVSIGGVAKQAAWSTVPDDDVGAFHGSVTFDGRTGPVEVYLIRDGSIYLSISGEAISETCENGIQNWNAWVGSTTSAQGNVLAKTSLSLTKQKCMAGTGANNFSGLCQFACKYGYCSLGACTCTKIGLGHLKPNSTGVIGFPVAGEGASYSGLCNFDCNLGFCPPSACGTVEVPLSTPSVSPFLPPACTSGTGIGNLAGLCDFGCAHGFCPINACTCTGQGALNVLSPTVDVTGQAAPGQDPVIYGPLCAYTCQRGYCPDGACVSHSGSSTGSDSGPGRDGNGAIGDIFVPESIADPNSSPNIVTGKAPINIIVGPTILPTPTVFVIGPVVIPIEVVKTVTTTVTVSGQTSVTSSLSRTVQSTTLAVPDHTAHEIPWWNWNITDPGITRTSTTLFPSISIGPIPFGDHRTFYPPPWPWSNTSLSLRVPTPTITFIQGDPPGPTCTSGCGKKCTSFCNKPCLLNCDEPEQTDSWTDPADPDPPTGHTKQAVPVLIVTLNIMFASAQTVGRLDVPVVAATTTGHTHCATKTACDGQDTVVTKTAGAPECSVDSAYWSSMSKDAESYDTTINGKAMPKVYVPIDRPGYDGSKFTLTEFGFADAATTSSDQTETTASTTTTMIHVKPTSQPTDSGRIATFFLTVFESSVSWIYQWDILDHMAGQSYDPCKTKSNFVATANTVPPGPDFPSEDLGPFQSH</sequence>
<dbReference type="PANTHER" id="PTHR43173:SF33">
    <property type="entry name" value="ASCUS WALL ENDO-1,3-ALPHA-GLUCANASE-RELATED"/>
    <property type="match status" value="1"/>
</dbReference>
<reference evidence="3" key="2">
    <citation type="journal article" date="2023" name="IMA Fungus">
        <title>Comparative genomic study of the Penicillium genus elucidates a diverse pangenome and 15 lateral gene transfer events.</title>
        <authorList>
            <person name="Petersen C."/>
            <person name="Sorensen T."/>
            <person name="Nielsen M.R."/>
            <person name="Sondergaard T.E."/>
            <person name="Sorensen J.L."/>
            <person name="Fitzpatrick D.A."/>
            <person name="Frisvad J.C."/>
            <person name="Nielsen K.L."/>
        </authorList>
    </citation>
    <scope>NUCLEOTIDE SEQUENCE</scope>
    <source>
        <strain evidence="3">IBT 30728</strain>
    </source>
</reference>
<name>A0A9W9X5Y5_9EURO</name>
<keyword evidence="2" id="KW-0732">Signal</keyword>
<dbReference type="CDD" id="cd11577">
    <property type="entry name" value="GH71"/>
    <property type="match status" value="1"/>
</dbReference>
<organism evidence="3 4">
    <name type="scientific">Penicillium diatomitis</name>
    <dbReference type="NCBI Taxonomy" id="2819901"/>
    <lineage>
        <taxon>Eukaryota</taxon>
        <taxon>Fungi</taxon>
        <taxon>Dikarya</taxon>
        <taxon>Ascomycota</taxon>
        <taxon>Pezizomycotina</taxon>
        <taxon>Eurotiomycetes</taxon>
        <taxon>Eurotiomycetidae</taxon>
        <taxon>Eurotiales</taxon>
        <taxon>Aspergillaceae</taxon>
        <taxon>Penicillium</taxon>
    </lineage>
</organism>
<keyword evidence="4" id="KW-1185">Reference proteome</keyword>
<dbReference type="RefSeq" id="XP_056789773.1">
    <property type="nucleotide sequence ID" value="XM_056934579.1"/>
</dbReference>
<dbReference type="GeneID" id="81624828"/>
<feature type="chain" id="PRO_5040773812" description="Alpha-1,3-glucanase" evidence="2">
    <location>
        <begin position="20"/>
        <end position="1033"/>
    </location>
</feature>
<evidence type="ECO:0000256" key="1">
    <source>
        <dbReference type="SAM" id="MobiDB-lite"/>
    </source>
</evidence>
<evidence type="ECO:0000313" key="4">
    <source>
        <dbReference type="Proteomes" id="UP001148312"/>
    </source>
</evidence>
<evidence type="ECO:0008006" key="5">
    <source>
        <dbReference type="Google" id="ProtNLM"/>
    </source>
</evidence>
<dbReference type="AlphaFoldDB" id="A0A9W9X5Y5"/>
<feature type="signal peptide" evidence="2">
    <location>
        <begin position="1"/>
        <end position="19"/>
    </location>
</feature>
<dbReference type="EMBL" id="JAPWDQ010000005">
    <property type="protein sequence ID" value="KAJ5484989.1"/>
    <property type="molecule type" value="Genomic_DNA"/>
</dbReference>
<protein>
    <recommendedName>
        <fullName evidence="5">Alpha-1,3-glucanase</fullName>
    </recommendedName>
</protein>
<evidence type="ECO:0000256" key="2">
    <source>
        <dbReference type="SAM" id="SignalP"/>
    </source>
</evidence>
<dbReference type="PANTHER" id="PTHR43173">
    <property type="entry name" value="ABC1 FAMILY PROTEIN"/>
    <property type="match status" value="1"/>
</dbReference>
<feature type="region of interest" description="Disordered" evidence="1">
    <location>
        <begin position="1012"/>
        <end position="1033"/>
    </location>
</feature>
<dbReference type="Proteomes" id="UP001148312">
    <property type="component" value="Unassembled WGS sequence"/>
</dbReference>
<gene>
    <name evidence="3" type="ORF">N7539_004977</name>
</gene>
<feature type="non-terminal residue" evidence="3">
    <location>
        <position position="1"/>
    </location>
</feature>
<accession>A0A9W9X5Y5</accession>
<dbReference type="InterPro" id="IPR051130">
    <property type="entry name" value="Mito_struct-func_regulator"/>
</dbReference>
<evidence type="ECO:0000313" key="3">
    <source>
        <dbReference type="EMBL" id="KAJ5484989.1"/>
    </source>
</evidence>
<proteinExistence type="predicted"/>
<reference evidence="3" key="1">
    <citation type="submission" date="2022-12" db="EMBL/GenBank/DDBJ databases">
        <authorList>
            <person name="Petersen C."/>
        </authorList>
    </citation>
    <scope>NUCLEOTIDE SEQUENCE</scope>
    <source>
        <strain evidence="3">IBT 30728</strain>
    </source>
</reference>
<dbReference type="Pfam" id="PF03659">
    <property type="entry name" value="Glyco_hydro_71"/>
    <property type="match status" value="1"/>
</dbReference>
<dbReference type="GO" id="GO:0051118">
    <property type="term" value="F:glucan endo-1,3-alpha-glucosidase activity"/>
    <property type="evidence" value="ECO:0007669"/>
    <property type="project" value="InterPro"/>
</dbReference>
<dbReference type="InterPro" id="IPR005197">
    <property type="entry name" value="Glyco_hydro_71"/>
</dbReference>
<dbReference type="PROSITE" id="PS51257">
    <property type="entry name" value="PROKAR_LIPOPROTEIN"/>
    <property type="match status" value="1"/>
</dbReference>
<comment type="caution">
    <text evidence="3">The sequence shown here is derived from an EMBL/GenBank/DDBJ whole genome shotgun (WGS) entry which is preliminary data.</text>
</comment>